<dbReference type="EMBL" id="AP018049">
    <property type="protein sequence ID" value="BBA28642.1"/>
    <property type="molecule type" value="Genomic_DNA"/>
</dbReference>
<sequence>MENMANELTDREFYKLKNGIMHQNFKGFDFKWNENRIYCAKVLQNGEYQWIRWNDNNGYDLNSIKRGDVIMLQKMHHTKNRTIDKIYYKVISRTKDKLVCEWASGDNVYTTYRKALKAPLPKAKECKELIKE</sequence>
<protein>
    <submittedName>
        <fullName evidence="1">Uncharacterized protein</fullName>
    </submittedName>
</protein>
<dbReference type="AlphaFoldDB" id="A0A250KGF1"/>
<organism evidence="1 2">
    <name type="scientific">Prevotella melaninogenica</name>
    <dbReference type="NCBI Taxonomy" id="28132"/>
    <lineage>
        <taxon>Bacteria</taxon>
        <taxon>Pseudomonadati</taxon>
        <taxon>Bacteroidota</taxon>
        <taxon>Bacteroidia</taxon>
        <taxon>Bacteroidales</taxon>
        <taxon>Prevotellaceae</taxon>
        <taxon>Prevotella</taxon>
    </lineage>
</organism>
<evidence type="ECO:0000313" key="1">
    <source>
        <dbReference type="EMBL" id="BBA28642.1"/>
    </source>
</evidence>
<proteinExistence type="predicted"/>
<accession>A0A250KGF1</accession>
<evidence type="ECO:0000313" key="2">
    <source>
        <dbReference type="Proteomes" id="UP000267517"/>
    </source>
</evidence>
<gene>
    <name evidence="1" type="ORF">PMEL1_00546</name>
</gene>
<dbReference type="Proteomes" id="UP000267517">
    <property type="component" value="Chromosome I"/>
</dbReference>
<dbReference type="RefSeq" id="WP_120173848.1">
    <property type="nucleotide sequence ID" value="NZ_AP018049.1"/>
</dbReference>
<name>A0A250KGF1_9BACT</name>
<reference evidence="1 2" key="1">
    <citation type="submission" date="2017-05" db="EMBL/GenBank/DDBJ databases">
        <title>whole genome sequence of Prevotella melaninogenica GAI 07411.</title>
        <authorList>
            <person name="Kondo Y."/>
            <person name="Hoshino T."/>
        </authorList>
    </citation>
    <scope>NUCLEOTIDE SEQUENCE [LARGE SCALE GENOMIC DNA]</scope>
    <source>
        <strain evidence="1 2">GAI 07411</strain>
    </source>
</reference>